<keyword evidence="2" id="KW-0547">Nucleotide-binding</keyword>
<organism evidence="5 6">
    <name type="scientific">Kitasatospora xanthocidica</name>
    <dbReference type="NCBI Taxonomy" id="83382"/>
    <lineage>
        <taxon>Bacteria</taxon>
        <taxon>Bacillati</taxon>
        <taxon>Actinomycetota</taxon>
        <taxon>Actinomycetes</taxon>
        <taxon>Kitasatosporales</taxon>
        <taxon>Streptomycetaceae</taxon>
        <taxon>Kitasatospora</taxon>
    </lineage>
</organism>
<dbReference type="InterPro" id="IPR011335">
    <property type="entry name" value="Restrct_endonuc-II-like"/>
</dbReference>
<proteinExistence type="predicted"/>
<evidence type="ECO:0000256" key="2">
    <source>
        <dbReference type="ARBA" id="ARBA00022806"/>
    </source>
</evidence>
<accession>A0A373A4W5</accession>
<dbReference type="RefSeq" id="WP_117490959.1">
    <property type="nucleotide sequence ID" value="NZ_QVIG01000001.1"/>
</dbReference>
<keyword evidence="2" id="KW-0378">Hydrolase</keyword>
<reference evidence="5 6" key="1">
    <citation type="submission" date="2018-08" db="EMBL/GenBank/DDBJ databases">
        <title>Diversity &amp; Physiological Properties of Lignin-Decomposing Actinobacteria from Soil.</title>
        <authorList>
            <person name="Roh S.G."/>
            <person name="Kim S.B."/>
        </authorList>
    </citation>
    <scope>NUCLEOTIDE SEQUENCE [LARGE SCALE GENOMIC DNA]</scope>
    <source>
        <strain evidence="5 6">MMS17-GH009</strain>
    </source>
</reference>
<dbReference type="GO" id="GO:0004386">
    <property type="term" value="F:helicase activity"/>
    <property type="evidence" value="ECO:0007669"/>
    <property type="project" value="UniProtKB-KW"/>
</dbReference>
<dbReference type="Gene3D" id="3.90.320.10">
    <property type="match status" value="1"/>
</dbReference>
<evidence type="ECO:0000256" key="3">
    <source>
        <dbReference type="ARBA" id="ARBA00023204"/>
    </source>
</evidence>
<dbReference type="AlphaFoldDB" id="A0A373A4W5"/>
<sequence>MSKHRRSVSQFNQYFEGCSWRYKLQRIDRVPQRPAAWSHHGTAFHTAAEHVELARWKGDGLLDQGDAQTLFNDAYTEAINKSMREWPDLDDWLRAKGETQDDIEQRYELGMQQAAEYVTHSNNRLERIWETPEGVPAIELHFEVEFAGVPVVGFIDLVVERPDGSLVVRDNKTGTMKSKFQLYAYGSALRRMVPGVRVDAGDWWLAKENRLSRPVKLGMPEQEIEASFVALDEGVKAGEFVPQPGFNCRFCDVSHKCDFFYRKS</sequence>
<dbReference type="InterPro" id="IPR038726">
    <property type="entry name" value="PDDEXK_AddAB-type"/>
</dbReference>
<dbReference type="SUPFAM" id="SSF52980">
    <property type="entry name" value="Restriction endonuclease-like"/>
    <property type="match status" value="1"/>
</dbReference>
<dbReference type="Proteomes" id="UP000263377">
    <property type="component" value="Unassembled WGS sequence"/>
</dbReference>
<gene>
    <name evidence="5" type="ORF">DR950_36195</name>
</gene>
<protein>
    <submittedName>
        <fullName evidence="5">PD-(D/E)XK nuclease family protein</fullName>
    </submittedName>
</protein>
<evidence type="ECO:0000313" key="6">
    <source>
        <dbReference type="Proteomes" id="UP000263377"/>
    </source>
</evidence>
<keyword evidence="3" id="KW-0234">DNA repair</keyword>
<name>A0A373A4W5_9ACTN</name>
<feature type="domain" description="PD-(D/E)XK endonuclease-like" evidence="4">
    <location>
        <begin position="7"/>
        <end position="258"/>
    </location>
</feature>
<evidence type="ECO:0000256" key="1">
    <source>
        <dbReference type="ARBA" id="ARBA00022763"/>
    </source>
</evidence>
<keyword evidence="1" id="KW-0227">DNA damage</keyword>
<evidence type="ECO:0000259" key="4">
    <source>
        <dbReference type="Pfam" id="PF12705"/>
    </source>
</evidence>
<keyword evidence="6" id="KW-1185">Reference proteome</keyword>
<dbReference type="InterPro" id="IPR011604">
    <property type="entry name" value="PDDEXK-like_dom_sf"/>
</dbReference>
<keyword evidence="2" id="KW-0347">Helicase</keyword>
<dbReference type="Pfam" id="PF12705">
    <property type="entry name" value="PDDEXK_1"/>
    <property type="match status" value="1"/>
</dbReference>
<keyword evidence="2" id="KW-0067">ATP-binding</keyword>
<dbReference type="GO" id="GO:0006281">
    <property type="term" value="P:DNA repair"/>
    <property type="evidence" value="ECO:0007669"/>
    <property type="project" value="UniProtKB-KW"/>
</dbReference>
<evidence type="ECO:0000313" key="5">
    <source>
        <dbReference type="EMBL" id="RGD62475.1"/>
    </source>
</evidence>
<dbReference type="EMBL" id="QVIG01000001">
    <property type="protein sequence ID" value="RGD62475.1"/>
    <property type="molecule type" value="Genomic_DNA"/>
</dbReference>
<comment type="caution">
    <text evidence="5">The sequence shown here is derived from an EMBL/GenBank/DDBJ whole genome shotgun (WGS) entry which is preliminary data.</text>
</comment>